<dbReference type="InterPro" id="IPR011650">
    <property type="entry name" value="Peptidase_M20_dimer"/>
</dbReference>
<dbReference type="OrthoDB" id="9792335at2"/>
<dbReference type="PATRIC" id="fig|889378.3.peg.2500"/>
<dbReference type="GO" id="GO:0046872">
    <property type="term" value="F:metal ion binding"/>
    <property type="evidence" value="ECO:0007669"/>
    <property type="project" value="UniProtKB-KW"/>
</dbReference>
<dbReference type="KEGG" id="sfc:Spiaf_2524"/>
<dbReference type="Pfam" id="PF07687">
    <property type="entry name" value="M20_dimer"/>
    <property type="match status" value="1"/>
</dbReference>
<dbReference type="PANTHER" id="PTHR43808:SF8">
    <property type="entry name" value="PEPTIDASE M20 DIMERISATION DOMAIN-CONTAINING PROTEIN"/>
    <property type="match status" value="1"/>
</dbReference>
<evidence type="ECO:0000256" key="1">
    <source>
        <dbReference type="ARBA" id="ARBA00001947"/>
    </source>
</evidence>
<keyword evidence="4" id="KW-0378">Hydrolase</keyword>
<evidence type="ECO:0000256" key="2">
    <source>
        <dbReference type="ARBA" id="ARBA00006247"/>
    </source>
</evidence>
<dbReference type="HOGENOM" id="CLU_021802_2_0_12"/>
<dbReference type="Gene3D" id="3.30.70.360">
    <property type="match status" value="1"/>
</dbReference>
<name>H9UM11_SPIAZ</name>
<evidence type="ECO:0000259" key="6">
    <source>
        <dbReference type="Pfam" id="PF07687"/>
    </source>
</evidence>
<dbReference type="InterPro" id="IPR036264">
    <property type="entry name" value="Bact_exopeptidase_dim_dom"/>
</dbReference>
<organism evidence="7 8">
    <name type="scientific">Spirochaeta africana (strain ATCC 700263 / DSM 8902 / Z-7692)</name>
    <dbReference type="NCBI Taxonomy" id="889378"/>
    <lineage>
        <taxon>Bacteria</taxon>
        <taxon>Pseudomonadati</taxon>
        <taxon>Spirochaetota</taxon>
        <taxon>Spirochaetia</taxon>
        <taxon>Spirochaetales</taxon>
        <taxon>Spirochaetaceae</taxon>
        <taxon>Spirochaeta</taxon>
    </lineage>
</organism>
<sequence length="386" mass="42700">MPEHHHETRLRRLVQDMVNIYSPSGKEQEITEYLFCLLQRQLEPYGCRISLQPVDESRSNILVETPGQPSASPHPALDRMLFLGHIDTVPAYDIENYQLSPQGDLLYGLGTSDMKSGCAAMIEAFCRSSAAGDLPENTMLALVVGEEETGDGTLALLNEYRFHSALVAEPTGLIPCSRHYGYVEMLARAFGYRRHAAMSGRDTNAIRAMLRFLLQIEDRVELHEPDTVLNIRDLYSSESGFAVPDRCTASVDLHLPPGIDTVAYAERLREFGSTVLEDSRCTAYELEFPTLADGYCLAEDAQLLSQLRQVFTDSGLKWQPGAFTSHSDANLLHAAGCSPVILGPGELAKAHTRDEAVSYTQITAAADLYTRLLQQLRSDQTSPDSD</sequence>
<keyword evidence="8" id="KW-1185">Reference proteome</keyword>
<evidence type="ECO:0000313" key="7">
    <source>
        <dbReference type="EMBL" id="AFG38554.1"/>
    </source>
</evidence>
<reference evidence="8" key="1">
    <citation type="journal article" date="2013" name="Stand. Genomic Sci.">
        <title>Complete genome sequence of the halophilic bacterium Spirochaeta africana type strain (Z-7692(T)) from the alkaline Lake Magadi in the East African Rift.</title>
        <authorList>
            <person name="Liolos K."/>
            <person name="Abt B."/>
            <person name="Scheuner C."/>
            <person name="Teshima H."/>
            <person name="Held B."/>
            <person name="Lapidus A."/>
            <person name="Nolan M."/>
            <person name="Lucas S."/>
            <person name="Deshpande S."/>
            <person name="Cheng J.F."/>
            <person name="Tapia R."/>
            <person name="Goodwin L.A."/>
            <person name="Pitluck S."/>
            <person name="Pagani I."/>
            <person name="Ivanova N."/>
            <person name="Mavromatis K."/>
            <person name="Mikhailova N."/>
            <person name="Huntemann M."/>
            <person name="Pati A."/>
            <person name="Chen A."/>
            <person name="Palaniappan K."/>
            <person name="Land M."/>
            <person name="Rohde M."/>
            <person name="Tindall B.J."/>
            <person name="Detter J.C."/>
            <person name="Goker M."/>
            <person name="Bristow J."/>
            <person name="Eisen J.A."/>
            <person name="Markowitz V."/>
            <person name="Hugenholtz P."/>
            <person name="Woyke T."/>
            <person name="Klenk H.P."/>
            <person name="Kyrpides N.C."/>
        </authorList>
    </citation>
    <scope>NUCLEOTIDE SEQUENCE</scope>
    <source>
        <strain evidence="8">ATCC 700263 / DSM 8902 / Z-7692</strain>
    </source>
</reference>
<accession>H9UM11</accession>
<dbReference type="EMBL" id="CP003282">
    <property type="protein sequence ID" value="AFG38554.1"/>
    <property type="molecule type" value="Genomic_DNA"/>
</dbReference>
<dbReference type="Proteomes" id="UP000007383">
    <property type="component" value="Chromosome"/>
</dbReference>
<comment type="similarity">
    <text evidence="2">Belongs to the peptidase M20A family.</text>
</comment>
<protein>
    <submittedName>
        <fullName evidence="7">Acetylornithine deacetylase/succinyldiaminopimelate desuccinylase-like deacylase</fullName>
    </submittedName>
</protein>
<dbReference type="GO" id="GO:0016787">
    <property type="term" value="F:hydrolase activity"/>
    <property type="evidence" value="ECO:0007669"/>
    <property type="project" value="UniProtKB-KW"/>
</dbReference>
<dbReference type="InterPro" id="IPR002933">
    <property type="entry name" value="Peptidase_M20"/>
</dbReference>
<evidence type="ECO:0000256" key="3">
    <source>
        <dbReference type="ARBA" id="ARBA00022723"/>
    </source>
</evidence>
<feature type="domain" description="Peptidase M20 dimerisation" evidence="6">
    <location>
        <begin position="179"/>
        <end position="270"/>
    </location>
</feature>
<evidence type="ECO:0000313" key="8">
    <source>
        <dbReference type="Proteomes" id="UP000007383"/>
    </source>
</evidence>
<evidence type="ECO:0000256" key="5">
    <source>
        <dbReference type="ARBA" id="ARBA00022833"/>
    </source>
</evidence>
<dbReference type="Gene3D" id="3.40.630.10">
    <property type="entry name" value="Zn peptidases"/>
    <property type="match status" value="1"/>
</dbReference>
<gene>
    <name evidence="7" type="ordered locus">Spiaf_2524</name>
</gene>
<keyword evidence="5" id="KW-0862">Zinc</keyword>
<dbReference type="AlphaFoldDB" id="H9UM11"/>
<evidence type="ECO:0000256" key="4">
    <source>
        <dbReference type="ARBA" id="ARBA00022801"/>
    </source>
</evidence>
<dbReference type="Pfam" id="PF01546">
    <property type="entry name" value="Peptidase_M20"/>
    <property type="match status" value="1"/>
</dbReference>
<comment type="cofactor">
    <cofactor evidence="1">
        <name>Zn(2+)</name>
        <dbReference type="ChEBI" id="CHEBI:29105"/>
    </cofactor>
</comment>
<dbReference type="STRING" id="889378.Spiaf_2524"/>
<dbReference type="SUPFAM" id="SSF55031">
    <property type="entry name" value="Bacterial exopeptidase dimerisation domain"/>
    <property type="match status" value="1"/>
</dbReference>
<dbReference type="InterPro" id="IPR050072">
    <property type="entry name" value="Peptidase_M20A"/>
</dbReference>
<dbReference type="eggNOG" id="COG0624">
    <property type="taxonomic scope" value="Bacteria"/>
</dbReference>
<dbReference type="SUPFAM" id="SSF53187">
    <property type="entry name" value="Zn-dependent exopeptidases"/>
    <property type="match status" value="1"/>
</dbReference>
<dbReference type="RefSeq" id="WP_014456536.1">
    <property type="nucleotide sequence ID" value="NC_017098.1"/>
</dbReference>
<proteinExistence type="inferred from homology"/>
<dbReference type="PANTHER" id="PTHR43808">
    <property type="entry name" value="ACETYLORNITHINE DEACETYLASE"/>
    <property type="match status" value="1"/>
</dbReference>
<keyword evidence="3" id="KW-0479">Metal-binding</keyword>